<protein>
    <recommendedName>
        <fullName evidence="3">HK97 gp10 family phage protein</fullName>
    </recommendedName>
</protein>
<dbReference type="Proteomes" id="UP000297776">
    <property type="component" value="Unassembled WGS sequence"/>
</dbReference>
<evidence type="ECO:0000313" key="2">
    <source>
        <dbReference type="Proteomes" id="UP000297776"/>
    </source>
</evidence>
<dbReference type="NCBIfam" id="TIGR01725">
    <property type="entry name" value="phge_HK97_gp10"/>
    <property type="match status" value="1"/>
</dbReference>
<accession>A0A4Y8LJX6</accession>
<proteinExistence type="predicted"/>
<evidence type="ECO:0008006" key="3">
    <source>
        <dbReference type="Google" id="ProtNLM"/>
    </source>
</evidence>
<name>A0A4Y8LJX6_9BACL</name>
<dbReference type="EMBL" id="SORX01000002">
    <property type="protein sequence ID" value="TFE02885.1"/>
    <property type="molecule type" value="Genomic_DNA"/>
</dbReference>
<keyword evidence="2" id="KW-1185">Reference proteome</keyword>
<dbReference type="InterPro" id="IPR010064">
    <property type="entry name" value="HK97-gp10_tail"/>
</dbReference>
<evidence type="ECO:0000313" key="1">
    <source>
        <dbReference type="EMBL" id="TFE02885.1"/>
    </source>
</evidence>
<comment type="caution">
    <text evidence="1">The sequence shown here is derived from an EMBL/GenBank/DDBJ whole genome shotgun (WGS) entry which is preliminary data.</text>
</comment>
<reference evidence="1 2" key="1">
    <citation type="submission" date="2019-03" db="EMBL/GenBank/DDBJ databases">
        <authorList>
            <person name="Yang Y."/>
        </authorList>
    </citation>
    <scope>NUCLEOTIDE SEQUENCE [LARGE SCALE GENOMIC DNA]</scope>
    <source>
        <strain evidence="1 2">ASL-1</strain>
    </source>
</reference>
<dbReference type="OrthoDB" id="886754at2"/>
<dbReference type="RefSeq" id="WP_134379726.1">
    <property type="nucleotide sequence ID" value="NZ_SORX01000002.1"/>
</dbReference>
<organism evidence="1 2">
    <name type="scientific">Jeotgalibacillus salarius</name>
    <dbReference type="NCBI Taxonomy" id="546023"/>
    <lineage>
        <taxon>Bacteria</taxon>
        <taxon>Bacillati</taxon>
        <taxon>Bacillota</taxon>
        <taxon>Bacilli</taxon>
        <taxon>Bacillales</taxon>
        <taxon>Caryophanaceae</taxon>
        <taxon>Jeotgalibacillus</taxon>
    </lineage>
</organism>
<dbReference type="AlphaFoldDB" id="A0A4Y8LJX6"/>
<sequence>MRVEFEGVDRLSQKLKDMQIFGEVEGSALNKSAEHLKKKLTDNVYKLGLDRKTGKAEESVLISEVHAGKIFIGFSNQQNDAFYMFFHEWGTSKMPARPILRPTFYQELQALNRILKEELQKGMGL</sequence>
<gene>
    <name evidence="1" type="ORF">E2626_03510</name>
</gene>